<dbReference type="PANTHER" id="PTHR30329">
    <property type="entry name" value="STATOR ELEMENT OF FLAGELLAR MOTOR COMPLEX"/>
    <property type="match status" value="1"/>
</dbReference>
<keyword evidence="9" id="KW-0998">Cell outer membrane</keyword>
<dbReference type="Gene3D" id="3.30.1330.60">
    <property type="entry name" value="OmpA-like domain"/>
    <property type="match status" value="1"/>
</dbReference>
<evidence type="ECO:0000259" key="13">
    <source>
        <dbReference type="PROSITE" id="PS51123"/>
    </source>
</evidence>
<dbReference type="InterPro" id="IPR028974">
    <property type="entry name" value="TSP_type-3_rpt"/>
</dbReference>
<dbReference type="SUPFAM" id="SSF56925">
    <property type="entry name" value="OMPA-like"/>
    <property type="match status" value="1"/>
</dbReference>
<accession>A0A399CVG0</accession>
<evidence type="ECO:0000256" key="8">
    <source>
        <dbReference type="ARBA" id="ARBA00023136"/>
    </source>
</evidence>
<evidence type="ECO:0000256" key="12">
    <source>
        <dbReference type="SAM" id="SignalP"/>
    </source>
</evidence>
<keyword evidence="8 10" id="KW-0472">Membrane</keyword>
<keyword evidence="7" id="KW-0626">Porin</keyword>
<feature type="region of interest" description="Disordered" evidence="11">
    <location>
        <begin position="411"/>
        <end position="436"/>
    </location>
</feature>
<dbReference type="EMBL" id="QWET01000028">
    <property type="protein sequence ID" value="RIH63008.1"/>
    <property type="molecule type" value="Genomic_DNA"/>
</dbReference>
<sequence length="436" mass="47614">MKRFTLFFLSLFILGSAFAQNAEKKWAIGLGPGLYYNLEKEDMGFLGEFYISRYLSPTFDLRLKTEGGFVSDGVDIMNPSLDLRLKFYNGKMLSETSAVQPYLFGGVGYLFDNLQEGVNFNAGVGSKFPISPNTSLFLEAGYIHGIDGERHVNDQLTDVHDNFLKLAGIIEFAFGAAKDSDGDGIPDRKDKCPDTPPGVQVDEHGCPLDRDGDGVPDYKDDCPDEAGDPKFNGCPDSDGDGVPDKDDDCPDVPGLAKFNGCPDSDEDGVPDHKDKCPDTPRGCPVDANGCPLDSDGDGVIDCEDKCPTEAGPASNDGCPDWAEIEIPTIYFDFDKSELKPEGKSELDKLVQTLSNSKEYDIVVAGHTCNIGTDKYNMGLSEKRAESVVKYLLSKGISNAYVGSKYYGEEKPAVPNTSLQNRKQNRRAEFEVAKVRK</sequence>
<dbReference type="PRINTS" id="PR01021">
    <property type="entry name" value="OMPADOMAIN"/>
</dbReference>
<dbReference type="InterPro" id="IPR006665">
    <property type="entry name" value="OmpA-like"/>
</dbReference>
<proteinExistence type="predicted"/>
<dbReference type="GO" id="GO:0009279">
    <property type="term" value="C:cell outer membrane"/>
    <property type="evidence" value="ECO:0007669"/>
    <property type="project" value="UniProtKB-SubCell"/>
</dbReference>
<feature type="chain" id="PRO_5017414603" evidence="12">
    <location>
        <begin position="20"/>
        <end position="436"/>
    </location>
</feature>
<evidence type="ECO:0000256" key="1">
    <source>
        <dbReference type="ARBA" id="ARBA00004571"/>
    </source>
</evidence>
<evidence type="ECO:0000256" key="5">
    <source>
        <dbReference type="ARBA" id="ARBA00022729"/>
    </source>
</evidence>
<feature type="region of interest" description="Disordered" evidence="11">
    <location>
        <begin position="180"/>
        <end position="247"/>
    </location>
</feature>
<dbReference type="InterPro" id="IPR011250">
    <property type="entry name" value="OMP/PagP_B-barrel"/>
</dbReference>
<feature type="compositionally biased region" description="Basic and acidic residues" evidence="11">
    <location>
        <begin position="180"/>
        <end position="193"/>
    </location>
</feature>
<feature type="domain" description="OmpA-like" evidence="13">
    <location>
        <begin position="318"/>
        <end position="435"/>
    </location>
</feature>
<dbReference type="GO" id="GO:0046930">
    <property type="term" value="C:pore complex"/>
    <property type="evidence" value="ECO:0007669"/>
    <property type="project" value="UniProtKB-KW"/>
</dbReference>
<dbReference type="OrthoDB" id="1108826at2"/>
<keyword evidence="15" id="KW-1185">Reference proteome</keyword>
<keyword evidence="3" id="KW-1134">Transmembrane beta strand</keyword>
<keyword evidence="4" id="KW-0812">Transmembrane</keyword>
<dbReference type="InterPro" id="IPR036737">
    <property type="entry name" value="OmpA-like_sf"/>
</dbReference>
<dbReference type="InterPro" id="IPR003367">
    <property type="entry name" value="Thrombospondin_3-like_rpt"/>
</dbReference>
<evidence type="ECO:0000256" key="3">
    <source>
        <dbReference type="ARBA" id="ARBA00022452"/>
    </source>
</evidence>
<dbReference type="Gene3D" id="4.10.1080.10">
    <property type="entry name" value="TSP type-3 repeat"/>
    <property type="match status" value="1"/>
</dbReference>
<dbReference type="Pfam" id="PF02412">
    <property type="entry name" value="TSP_3"/>
    <property type="match status" value="3"/>
</dbReference>
<comment type="subcellular location">
    <subcellularLocation>
        <location evidence="1">Cell outer membrane</location>
        <topology evidence="1">Multi-pass membrane protein</topology>
    </subcellularLocation>
</comment>
<feature type="compositionally biased region" description="Basic and acidic residues" evidence="11">
    <location>
        <begin position="201"/>
        <end position="221"/>
    </location>
</feature>
<feature type="signal peptide" evidence="12">
    <location>
        <begin position="1"/>
        <end position="19"/>
    </location>
</feature>
<keyword evidence="2" id="KW-0813">Transport</keyword>
<dbReference type="SUPFAM" id="SSF103088">
    <property type="entry name" value="OmpA-like"/>
    <property type="match status" value="1"/>
</dbReference>
<organism evidence="14 15">
    <name type="scientific">Mariniphaga sediminis</name>
    <dbReference type="NCBI Taxonomy" id="1628158"/>
    <lineage>
        <taxon>Bacteria</taxon>
        <taxon>Pseudomonadati</taxon>
        <taxon>Bacteroidota</taxon>
        <taxon>Bacteroidia</taxon>
        <taxon>Marinilabiliales</taxon>
        <taxon>Prolixibacteraceae</taxon>
        <taxon>Mariniphaga</taxon>
    </lineage>
</organism>
<evidence type="ECO:0000256" key="9">
    <source>
        <dbReference type="ARBA" id="ARBA00023237"/>
    </source>
</evidence>
<feature type="compositionally biased region" description="Basic and acidic residues" evidence="11">
    <location>
        <begin position="425"/>
        <end position="436"/>
    </location>
</feature>
<evidence type="ECO:0000256" key="4">
    <source>
        <dbReference type="ARBA" id="ARBA00022692"/>
    </source>
</evidence>
<keyword evidence="5 12" id="KW-0732">Signal</keyword>
<dbReference type="GO" id="GO:0007155">
    <property type="term" value="P:cell adhesion"/>
    <property type="evidence" value="ECO:0007669"/>
    <property type="project" value="InterPro"/>
</dbReference>
<evidence type="ECO:0000256" key="2">
    <source>
        <dbReference type="ARBA" id="ARBA00022448"/>
    </source>
</evidence>
<dbReference type="GO" id="GO:0006811">
    <property type="term" value="P:monoatomic ion transport"/>
    <property type="evidence" value="ECO:0007669"/>
    <property type="project" value="UniProtKB-KW"/>
</dbReference>
<gene>
    <name evidence="14" type="ORF">D1164_21905</name>
</gene>
<dbReference type="CDD" id="cd07185">
    <property type="entry name" value="OmpA_C-like"/>
    <property type="match status" value="1"/>
</dbReference>
<evidence type="ECO:0000256" key="11">
    <source>
        <dbReference type="SAM" id="MobiDB-lite"/>
    </source>
</evidence>
<protein>
    <submittedName>
        <fullName evidence="14">OmpA family protein</fullName>
    </submittedName>
</protein>
<dbReference type="PANTHER" id="PTHR30329:SF21">
    <property type="entry name" value="LIPOPROTEIN YIAD-RELATED"/>
    <property type="match status" value="1"/>
</dbReference>
<evidence type="ECO:0000313" key="15">
    <source>
        <dbReference type="Proteomes" id="UP000266441"/>
    </source>
</evidence>
<evidence type="ECO:0000313" key="14">
    <source>
        <dbReference type="EMBL" id="RIH63008.1"/>
    </source>
</evidence>
<evidence type="ECO:0000256" key="10">
    <source>
        <dbReference type="PROSITE-ProRule" id="PRU00473"/>
    </source>
</evidence>
<reference evidence="14 15" key="1">
    <citation type="journal article" date="2015" name="Int. J. Syst. Evol. Microbiol.">
        <title>Mariniphaga sediminis sp. nov., isolated from coastal sediment.</title>
        <authorList>
            <person name="Wang F.Q."/>
            <person name="Shen Q.Y."/>
            <person name="Chen G.J."/>
            <person name="Du Z.J."/>
        </authorList>
    </citation>
    <scope>NUCLEOTIDE SEQUENCE [LARGE SCALE GENOMIC DNA]</scope>
    <source>
        <strain evidence="14 15">SY21</strain>
    </source>
</reference>
<dbReference type="InterPro" id="IPR050330">
    <property type="entry name" value="Bact_OuterMem_StrucFunc"/>
</dbReference>
<evidence type="ECO:0000256" key="7">
    <source>
        <dbReference type="ARBA" id="ARBA00023114"/>
    </source>
</evidence>
<dbReference type="RefSeq" id="WP_119352045.1">
    <property type="nucleotide sequence ID" value="NZ_JBFHKJ010000074.1"/>
</dbReference>
<dbReference type="GO" id="GO:0005509">
    <property type="term" value="F:calcium ion binding"/>
    <property type="evidence" value="ECO:0007669"/>
    <property type="project" value="InterPro"/>
</dbReference>
<evidence type="ECO:0000256" key="6">
    <source>
        <dbReference type="ARBA" id="ARBA00023065"/>
    </source>
</evidence>
<dbReference type="SUPFAM" id="SSF103647">
    <property type="entry name" value="TSP type-3 repeat"/>
    <property type="match status" value="2"/>
</dbReference>
<dbReference type="InterPro" id="IPR006664">
    <property type="entry name" value="OMP_bac"/>
</dbReference>
<dbReference type="Pfam" id="PF00691">
    <property type="entry name" value="OmpA"/>
    <property type="match status" value="1"/>
</dbReference>
<comment type="caution">
    <text evidence="14">The sequence shown here is derived from an EMBL/GenBank/DDBJ whole genome shotgun (WGS) entry which is preliminary data.</text>
</comment>
<dbReference type="Proteomes" id="UP000266441">
    <property type="component" value="Unassembled WGS sequence"/>
</dbReference>
<name>A0A399CVG0_9BACT</name>
<dbReference type="PROSITE" id="PS51123">
    <property type="entry name" value="OMPA_2"/>
    <property type="match status" value="1"/>
</dbReference>
<dbReference type="AlphaFoldDB" id="A0A399CVG0"/>
<keyword evidence="6" id="KW-0406">Ion transport</keyword>
<dbReference type="GO" id="GO:0015288">
    <property type="term" value="F:porin activity"/>
    <property type="evidence" value="ECO:0007669"/>
    <property type="project" value="UniProtKB-KW"/>
</dbReference>
<feature type="compositionally biased region" description="Acidic residues" evidence="11">
    <location>
        <begin position="237"/>
        <end position="247"/>
    </location>
</feature>